<feature type="compositionally biased region" description="Acidic residues" evidence="3">
    <location>
        <begin position="21"/>
        <end position="31"/>
    </location>
</feature>
<dbReference type="SUPFAM" id="SSF55729">
    <property type="entry name" value="Acyl-CoA N-acyltransferases (Nat)"/>
    <property type="match status" value="1"/>
</dbReference>
<accession>A0AAJ0BYA2</accession>
<feature type="region of interest" description="Disordered" evidence="3">
    <location>
        <begin position="1"/>
        <end position="31"/>
    </location>
</feature>
<organism evidence="5 6">
    <name type="scientific">Phialemonium atrogriseum</name>
    <dbReference type="NCBI Taxonomy" id="1093897"/>
    <lineage>
        <taxon>Eukaryota</taxon>
        <taxon>Fungi</taxon>
        <taxon>Dikarya</taxon>
        <taxon>Ascomycota</taxon>
        <taxon>Pezizomycotina</taxon>
        <taxon>Sordariomycetes</taxon>
        <taxon>Sordariomycetidae</taxon>
        <taxon>Cephalothecales</taxon>
        <taxon>Cephalothecaceae</taxon>
        <taxon>Phialemonium</taxon>
    </lineage>
</organism>
<dbReference type="EMBL" id="MU839010">
    <property type="protein sequence ID" value="KAK1766733.1"/>
    <property type="molecule type" value="Genomic_DNA"/>
</dbReference>
<protein>
    <recommendedName>
        <fullName evidence="4">N-acetyltransferase domain-containing protein</fullName>
    </recommendedName>
</protein>
<dbReference type="AlphaFoldDB" id="A0AAJ0BYA2"/>
<dbReference type="PANTHER" id="PTHR10908:SF0">
    <property type="entry name" value="SEROTONIN N-ACETYLTRANSFERASE"/>
    <property type="match status" value="1"/>
</dbReference>
<proteinExistence type="predicted"/>
<dbReference type="InterPro" id="IPR000182">
    <property type="entry name" value="GNAT_dom"/>
</dbReference>
<dbReference type="InterPro" id="IPR016181">
    <property type="entry name" value="Acyl_CoA_acyltransferase"/>
</dbReference>
<dbReference type="GO" id="GO:0005737">
    <property type="term" value="C:cytoplasm"/>
    <property type="evidence" value="ECO:0007669"/>
    <property type="project" value="TreeGrafter"/>
</dbReference>
<dbReference type="GeneID" id="85316323"/>
<dbReference type="PROSITE" id="PS51186">
    <property type="entry name" value="GNAT"/>
    <property type="match status" value="1"/>
</dbReference>
<sequence>MSNQDLETSAPGEAADNYVYENDDAVDESGEADGDFVLLQKDLSRKKRAAKDCTNSRIQKVLPFPFSPNIRPLTISDLESVVALENAAFHNPECRASPEKLRYRLTTCPEISLGVFCTVVPDQLKDWDIETLAAAKPVETDRADKAVSVLLAHIVSTRCRGDVIADQDMDYPRDWRNLKGRSVDVGHQETGQTVGLHSLAVSPKLQGCGVGKMIVKAYLQQMNNSGLASRVSLICQDVGRARGRRWEYPALTTAFKYLVCYYERFGFKHKGESKAQFGGGGWHDMVFELLGPPKTPL</sequence>
<keyword evidence="2" id="KW-0012">Acyltransferase</keyword>
<dbReference type="RefSeq" id="XP_060282946.1">
    <property type="nucleotide sequence ID" value="XM_060433136.1"/>
</dbReference>
<keyword evidence="1" id="KW-0808">Transferase</keyword>
<gene>
    <name evidence="5" type="ORF">QBC33DRAFT_86360</name>
</gene>
<evidence type="ECO:0000256" key="2">
    <source>
        <dbReference type="ARBA" id="ARBA00023315"/>
    </source>
</evidence>
<dbReference type="PANTHER" id="PTHR10908">
    <property type="entry name" value="SEROTONIN N-ACETYLTRANSFERASE"/>
    <property type="match status" value="1"/>
</dbReference>
<name>A0AAJ0BYA2_9PEZI</name>
<evidence type="ECO:0000256" key="3">
    <source>
        <dbReference type="SAM" id="MobiDB-lite"/>
    </source>
</evidence>
<evidence type="ECO:0000256" key="1">
    <source>
        <dbReference type="ARBA" id="ARBA00022679"/>
    </source>
</evidence>
<dbReference type="Gene3D" id="3.40.630.30">
    <property type="match status" value="1"/>
</dbReference>
<evidence type="ECO:0000313" key="6">
    <source>
        <dbReference type="Proteomes" id="UP001244011"/>
    </source>
</evidence>
<evidence type="ECO:0000259" key="4">
    <source>
        <dbReference type="PROSITE" id="PS51186"/>
    </source>
</evidence>
<evidence type="ECO:0000313" key="5">
    <source>
        <dbReference type="EMBL" id="KAK1766733.1"/>
    </source>
</evidence>
<feature type="domain" description="N-acetyltransferase" evidence="4">
    <location>
        <begin position="68"/>
        <end position="292"/>
    </location>
</feature>
<dbReference type="Proteomes" id="UP001244011">
    <property type="component" value="Unassembled WGS sequence"/>
</dbReference>
<dbReference type="GO" id="GO:0004059">
    <property type="term" value="F:aralkylamine N-acetyltransferase activity"/>
    <property type="evidence" value="ECO:0007669"/>
    <property type="project" value="TreeGrafter"/>
</dbReference>
<keyword evidence="6" id="KW-1185">Reference proteome</keyword>
<reference evidence="5" key="1">
    <citation type="submission" date="2023-06" db="EMBL/GenBank/DDBJ databases">
        <title>Genome-scale phylogeny and comparative genomics of the fungal order Sordariales.</title>
        <authorList>
            <consortium name="Lawrence Berkeley National Laboratory"/>
            <person name="Hensen N."/>
            <person name="Bonometti L."/>
            <person name="Westerberg I."/>
            <person name="Brannstrom I.O."/>
            <person name="Guillou S."/>
            <person name="Cros-Aarteil S."/>
            <person name="Calhoun S."/>
            <person name="Haridas S."/>
            <person name="Kuo A."/>
            <person name="Mondo S."/>
            <person name="Pangilinan J."/>
            <person name="Riley R."/>
            <person name="Labutti K."/>
            <person name="Andreopoulos B."/>
            <person name="Lipzen A."/>
            <person name="Chen C."/>
            <person name="Yanf M."/>
            <person name="Daum C."/>
            <person name="Ng V."/>
            <person name="Clum A."/>
            <person name="Steindorff A."/>
            <person name="Ohm R."/>
            <person name="Martin F."/>
            <person name="Silar P."/>
            <person name="Natvig D."/>
            <person name="Lalanne C."/>
            <person name="Gautier V."/>
            <person name="Ament-Velasquez S.L."/>
            <person name="Kruys A."/>
            <person name="Hutchinson M.I."/>
            <person name="Powell A.J."/>
            <person name="Barry K."/>
            <person name="Miller A.N."/>
            <person name="Grigoriev I.V."/>
            <person name="Debuchy R."/>
            <person name="Gladieux P."/>
            <person name="Thoren M.H."/>
            <person name="Johannesson H."/>
        </authorList>
    </citation>
    <scope>NUCLEOTIDE SEQUENCE</scope>
    <source>
        <strain evidence="5">8032-3</strain>
    </source>
</reference>
<dbReference type="CDD" id="cd04301">
    <property type="entry name" value="NAT_SF"/>
    <property type="match status" value="1"/>
</dbReference>
<dbReference type="Pfam" id="PF00583">
    <property type="entry name" value="Acetyltransf_1"/>
    <property type="match status" value="1"/>
</dbReference>
<dbReference type="InterPro" id="IPR051635">
    <property type="entry name" value="SNAT-like"/>
</dbReference>
<comment type="caution">
    <text evidence="5">The sequence shown here is derived from an EMBL/GenBank/DDBJ whole genome shotgun (WGS) entry which is preliminary data.</text>
</comment>